<organism evidence="1 2">
    <name type="scientific">Paraglomus occultum</name>
    <dbReference type="NCBI Taxonomy" id="144539"/>
    <lineage>
        <taxon>Eukaryota</taxon>
        <taxon>Fungi</taxon>
        <taxon>Fungi incertae sedis</taxon>
        <taxon>Mucoromycota</taxon>
        <taxon>Glomeromycotina</taxon>
        <taxon>Glomeromycetes</taxon>
        <taxon>Paraglomerales</taxon>
        <taxon>Paraglomeraceae</taxon>
        <taxon>Paraglomus</taxon>
    </lineage>
</organism>
<reference evidence="1" key="1">
    <citation type="submission" date="2021-06" db="EMBL/GenBank/DDBJ databases">
        <authorList>
            <person name="Kallberg Y."/>
            <person name="Tangrot J."/>
            <person name="Rosling A."/>
        </authorList>
    </citation>
    <scope>NUCLEOTIDE SEQUENCE</scope>
    <source>
        <strain evidence="1">IA702</strain>
    </source>
</reference>
<accession>A0A9N9EAC7</accession>
<name>A0A9N9EAC7_9GLOM</name>
<sequence>MPSQWELDNKLRLVQLAQLTQGQITPYAVPVVTDIYRASSLYRQARDALRSRSRSMRENYIAAANAHAA</sequence>
<evidence type="ECO:0000313" key="1">
    <source>
        <dbReference type="EMBL" id="CAG8666190.1"/>
    </source>
</evidence>
<proteinExistence type="predicted"/>
<protein>
    <submittedName>
        <fullName evidence="1">9093_t:CDS:1</fullName>
    </submittedName>
</protein>
<feature type="non-terminal residue" evidence="1">
    <location>
        <position position="69"/>
    </location>
</feature>
<evidence type="ECO:0000313" key="2">
    <source>
        <dbReference type="Proteomes" id="UP000789572"/>
    </source>
</evidence>
<dbReference type="EMBL" id="CAJVPJ010006110">
    <property type="protein sequence ID" value="CAG8666190.1"/>
    <property type="molecule type" value="Genomic_DNA"/>
</dbReference>
<dbReference type="AlphaFoldDB" id="A0A9N9EAC7"/>
<gene>
    <name evidence="1" type="ORF">POCULU_LOCUS10713</name>
</gene>
<comment type="caution">
    <text evidence="1">The sequence shown here is derived from an EMBL/GenBank/DDBJ whole genome shotgun (WGS) entry which is preliminary data.</text>
</comment>
<dbReference type="Proteomes" id="UP000789572">
    <property type="component" value="Unassembled WGS sequence"/>
</dbReference>
<keyword evidence="2" id="KW-1185">Reference proteome</keyword>